<accession>A0A1I1X6L5</accession>
<dbReference type="EMBL" id="FOMX01000007">
    <property type="protein sequence ID" value="SFE02987.1"/>
    <property type="molecule type" value="Genomic_DNA"/>
</dbReference>
<evidence type="ECO:0000313" key="1">
    <source>
        <dbReference type="EMBL" id="SFE02987.1"/>
    </source>
</evidence>
<protein>
    <submittedName>
        <fullName evidence="1">Uncharacterized protein</fullName>
    </submittedName>
</protein>
<dbReference type="STRING" id="54.SAMN02745121_02755"/>
<proteinExistence type="predicted"/>
<name>A0A1I1X6L5_9BACT</name>
<evidence type="ECO:0000313" key="2">
    <source>
        <dbReference type="Proteomes" id="UP000199400"/>
    </source>
</evidence>
<gene>
    <name evidence="1" type="ORF">SAMN02745121_02755</name>
</gene>
<dbReference type="Proteomes" id="UP000199400">
    <property type="component" value="Unassembled WGS sequence"/>
</dbReference>
<dbReference type="AlphaFoldDB" id="A0A1I1X6L5"/>
<organism evidence="1 2">
    <name type="scientific">Nannocystis exedens</name>
    <dbReference type="NCBI Taxonomy" id="54"/>
    <lineage>
        <taxon>Bacteria</taxon>
        <taxon>Pseudomonadati</taxon>
        <taxon>Myxococcota</taxon>
        <taxon>Polyangia</taxon>
        <taxon>Nannocystales</taxon>
        <taxon>Nannocystaceae</taxon>
        <taxon>Nannocystis</taxon>
    </lineage>
</organism>
<sequence>MASLRDLPFEQTPPLALFGLDRDGDVPVDHEHTRYGWCVLPGVELVGEDQALWVESPLVLALHSPDEDELAVPRRGGVPSDINLEFALSEENSAIALLSEFLATRVPAIAGDARAIVLALCNPRRARISKPPALVGRRLYYGTGDVVAWLRRRPHATDWSLTGDAFVQLEAARWYTC</sequence>
<reference evidence="2" key="1">
    <citation type="submission" date="2016-10" db="EMBL/GenBank/DDBJ databases">
        <authorList>
            <person name="Varghese N."/>
            <person name="Submissions S."/>
        </authorList>
    </citation>
    <scope>NUCLEOTIDE SEQUENCE [LARGE SCALE GENOMIC DNA]</scope>
    <source>
        <strain evidence="2">ATCC 25963</strain>
    </source>
</reference>
<dbReference type="OrthoDB" id="5506193at2"/>
<keyword evidence="2" id="KW-1185">Reference proteome</keyword>
<dbReference type="RefSeq" id="WP_096328877.1">
    <property type="nucleotide sequence ID" value="NZ_FOMX01000007.1"/>
</dbReference>